<name>A0A1V3KXB9_9PAST</name>
<organism evidence="1 2">
    <name type="scientific">Rodentibacter ratti</name>
    <dbReference type="NCBI Taxonomy" id="1906745"/>
    <lineage>
        <taxon>Bacteria</taxon>
        <taxon>Pseudomonadati</taxon>
        <taxon>Pseudomonadota</taxon>
        <taxon>Gammaproteobacteria</taxon>
        <taxon>Pasteurellales</taxon>
        <taxon>Pasteurellaceae</taxon>
        <taxon>Rodentibacter</taxon>
    </lineage>
</organism>
<proteinExistence type="predicted"/>
<sequence length="84" mass="9962">MEIQKNWYFDLSKDGDRVKLNEFIFLMRDVMTRIENGILQNDVMKDVHIKITNSTGSSYVIDKDCIDEIFRRARKLGIRYSISN</sequence>
<reference evidence="1 2" key="1">
    <citation type="submission" date="2016-10" db="EMBL/GenBank/DDBJ databases">
        <title>Rodentibacter gen. nov. and new species.</title>
        <authorList>
            <person name="Christensen H."/>
        </authorList>
    </citation>
    <scope>NUCLEOTIDE SEQUENCE [LARGE SCALE GENOMIC DNA]</scope>
    <source>
        <strain evidence="1 2">Ac81</strain>
    </source>
</reference>
<dbReference type="Proteomes" id="UP000188573">
    <property type="component" value="Unassembled WGS sequence"/>
</dbReference>
<keyword evidence="2" id="KW-1185">Reference proteome</keyword>
<accession>A0A1V3KXB9</accession>
<protein>
    <submittedName>
        <fullName evidence="1">Uncharacterized protein</fullName>
    </submittedName>
</protein>
<dbReference type="RefSeq" id="WP_077496950.1">
    <property type="nucleotide sequence ID" value="NZ_MLAG01000037.1"/>
</dbReference>
<evidence type="ECO:0000313" key="1">
    <source>
        <dbReference type="EMBL" id="OOF81958.1"/>
    </source>
</evidence>
<gene>
    <name evidence="1" type="ORF">BKG92_07495</name>
</gene>
<evidence type="ECO:0000313" key="2">
    <source>
        <dbReference type="Proteomes" id="UP000188573"/>
    </source>
</evidence>
<dbReference type="EMBL" id="MLAG01000037">
    <property type="protein sequence ID" value="OOF81958.1"/>
    <property type="molecule type" value="Genomic_DNA"/>
</dbReference>
<comment type="caution">
    <text evidence="1">The sequence shown here is derived from an EMBL/GenBank/DDBJ whole genome shotgun (WGS) entry which is preliminary data.</text>
</comment>
<dbReference type="AlphaFoldDB" id="A0A1V3KXB9"/>